<feature type="compositionally biased region" description="Basic and acidic residues" evidence="1">
    <location>
        <begin position="150"/>
        <end position="161"/>
    </location>
</feature>
<organism evidence="3 4">
    <name type="scientific">Phragmitibacter flavus</name>
    <dbReference type="NCBI Taxonomy" id="2576071"/>
    <lineage>
        <taxon>Bacteria</taxon>
        <taxon>Pseudomonadati</taxon>
        <taxon>Verrucomicrobiota</taxon>
        <taxon>Verrucomicrobiia</taxon>
        <taxon>Verrucomicrobiales</taxon>
        <taxon>Verrucomicrobiaceae</taxon>
        <taxon>Phragmitibacter</taxon>
    </lineage>
</organism>
<dbReference type="AlphaFoldDB" id="A0A5R8KHM3"/>
<evidence type="ECO:0000256" key="1">
    <source>
        <dbReference type="SAM" id="MobiDB-lite"/>
    </source>
</evidence>
<comment type="caution">
    <text evidence="3">The sequence shown here is derived from an EMBL/GenBank/DDBJ whole genome shotgun (WGS) entry which is preliminary data.</text>
</comment>
<gene>
    <name evidence="3" type="ORF">FEM03_06670</name>
</gene>
<dbReference type="PROSITE" id="PS51257">
    <property type="entry name" value="PROKAR_LIPOPROTEIN"/>
    <property type="match status" value="1"/>
</dbReference>
<evidence type="ECO:0000313" key="4">
    <source>
        <dbReference type="Proteomes" id="UP000306196"/>
    </source>
</evidence>
<evidence type="ECO:0008006" key="5">
    <source>
        <dbReference type="Google" id="ProtNLM"/>
    </source>
</evidence>
<dbReference type="RefSeq" id="WP_138085409.1">
    <property type="nucleotide sequence ID" value="NZ_VAUV01000004.1"/>
</dbReference>
<proteinExistence type="predicted"/>
<feature type="compositionally biased region" description="Polar residues" evidence="1">
    <location>
        <begin position="162"/>
        <end position="175"/>
    </location>
</feature>
<protein>
    <recommendedName>
        <fullName evidence="5">Lipoprotein</fullName>
    </recommendedName>
</protein>
<evidence type="ECO:0000313" key="3">
    <source>
        <dbReference type="EMBL" id="TLD71813.1"/>
    </source>
</evidence>
<keyword evidence="4" id="KW-1185">Reference proteome</keyword>
<feature type="signal peptide" evidence="2">
    <location>
        <begin position="1"/>
        <end position="25"/>
    </location>
</feature>
<reference evidence="3 4" key="1">
    <citation type="submission" date="2019-05" db="EMBL/GenBank/DDBJ databases">
        <title>Verrucobacter flavum gen. nov., sp. nov. a new member of the family Verrucomicrobiaceae.</title>
        <authorList>
            <person name="Szuroczki S."/>
            <person name="Abbaszade G."/>
            <person name="Szabo A."/>
            <person name="Felfoldi T."/>
            <person name="Schumann P."/>
            <person name="Boka K."/>
            <person name="Keki Z."/>
            <person name="Toumi M."/>
            <person name="Toth E."/>
        </authorList>
    </citation>
    <scope>NUCLEOTIDE SEQUENCE [LARGE SCALE GENOMIC DNA]</scope>
    <source>
        <strain evidence="3 4">MG-N-17</strain>
    </source>
</reference>
<feature type="region of interest" description="Disordered" evidence="1">
    <location>
        <begin position="20"/>
        <end position="188"/>
    </location>
</feature>
<accession>A0A5R8KHM3</accession>
<feature type="compositionally biased region" description="Polar residues" evidence="1">
    <location>
        <begin position="121"/>
        <end position="144"/>
    </location>
</feature>
<feature type="compositionally biased region" description="Polar residues" evidence="1">
    <location>
        <begin position="96"/>
        <end position="113"/>
    </location>
</feature>
<feature type="chain" id="PRO_5024308715" description="Lipoprotein" evidence="2">
    <location>
        <begin position="26"/>
        <end position="188"/>
    </location>
</feature>
<dbReference type="Proteomes" id="UP000306196">
    <property type="component" value="Unassembled WGS sequence"/>
</dbReference>
<keyword evidence="2" id="KW-0732">Signal</keyword>
<name>A0A5R8KHM3_9BACT</name>
<dbReference type="EMBL" id="VAUV01000004">
    <property type="protein sequence ID" value="TLD71813.1"/>
    <property type="molecule type" value="Genomic_DNA"/>
</dbReference>
<sequence length="188" mass="21234">MILRPIATFLLLLLTASCSSNGSSASKDTEQPRLEGRLTNVKWDTSRRSSFEGTNKSVKTDKQYRTGADFRTTDYRSGKKQKFTSGKKEIKEGTFQGATKTSRDASSTFNGSDDQFRDSDSTFATSNSRFQNQENRNSGSTFRESGNVFRTRDEPTARKALETSNRPYMEQTNKPGYTEDEVKNILRK</sequence>
<feature type="compositionally biased region" description="Basic and acidic residues" evidence="1">
    <location>
        <begin position="27"/>
        <end position="36"/>
    </location>
</feature>
<evidence type="ECO:0000256" key="2">
    <source>
        <dbReference type="SAM" id="SignalP"/>
    </source>
</evidence>
<dbReference type="OrthoDB" id="195120at2"/>